<feature type="domain" description="PKD/Chitinase" evidence="1">
    <location>
        <begin position="126"/>
        <end position="214"/>
    </location>
</feature>
<gene>
    <name evidence="2" type="ORF">MNBD_GAMMA18-1488</name>
</gene>
<proteinExistence type="predicted"/>
<reference evidence="2" key="1">
    <citation type="submission" date="2018-06" db="EMBL/GenBank/DDBJ databases">
        <authorList>
            <person name="Zhirakovskaya E."/>
        </authorList>
    </citation>
    <scope>NUCLEOTIDE SEQUENCE</scope>
</reference>
<dbReference type="Pfam" id="PF18911">
    <property type="entry name" value="PKD_4"/>
    <property type="match status" value="1"/>
</dbReference>
<organism evidence="2">
    <name type="scientific">hydrothermal vent metagenome</name>
    <dbReference type="NCBI Taxonomy" id="652676"/>
    <lineage>
        <taxon>unclassified sequences</taxon>
        <taxon>metagenomes</taxon>
        <taxon>ecological metagenomes</taxon>
    </lineage>
</organism>
<dbReference type="EMBL" id="UOFP01000217">
    <property type="protein sequence ID" value="VAW88355.1"/>
    <property type="molecule type" value="Genomic_DNA"/>
</dbReference>
<feature type="domain" description="PKD/Chitinase" evidence="1">
    <location>
        <begin position="312"/>
        <end position="404"/>
    </location>
</feature>
<dbReference type="InterPro" id="IPR035986">
    <property type="entry name" value="PKD_dom_sf"/>
</dbReference>
<dbReference type="SUPFAM" id="SSF49299">
    <property type="entry name" value="PKD domain"/>
    <property type="match status" value="4"/>
</dbReference>
<dbReference type="PANTHER" id="PTHR46182">
    <property type="entry name" value="FI19480P1"/>
    <property type="match status" value="1"/>
</dbReference>
<dbReference type="InterPro" id="IPR013783">
    <property type="entry name" value="Ig-like_fold"/>
</dbReference>
<feature type="domain" description="PKD/Chitinase" evidence="1">
    <location>
        <begin position="35"/>
        <end position="121"/>
    </location>
</feature>
<dbReference type="GO" id="GO:0016020">
    <property type="term" value="C:membrane"/>
    <property type="evidence" value="ECO:0007669"/>
    <property type="project" value="TreeGrafter"/>
</dbReference>
<dbReference type="CDD" id="cd00146">
    <property type="entry name" value="PKD"/>
    <property type="match status" value="1"/>
</dbReference>
<name>A0A3B0Z4M0_9ZZZZ</name>
<evidence type="ECO:0000259" key="1">
    <source>
        <dbReference type="SMART" id="SM00089"/>
    </source>
</evidence>
<dbReference type="SUPFAM" id="SSF49265">
    <property type="entry name" value="Fibronectin type III"/>
    <property type="match status" value="1"/>
</dbReference>
<protein>
    <recommendedName>
        <fullName evidence="1">PKD/Chitinase domain-containing protein</fullName>
    </recommendedName>
</protein>
<dbReference type="Pfam" id="PF22352">
    <property type="entry name" value="K319L-like_PKD"/>
    <property type="match status" value="3"/>
</dbReference>
<dbReference type="PANTHER" id="PTHR46182:SF2">
    <property type="entry name" value="FI19480P1"/>
    <property type="match status" value="1"/>
</dbReference>
<dbReference type="AlphaFoldDB" id="A0A3B0Z4M0"/>
<evidence type="ECO:0000313" key="2">
    <source>
        <dbReference type="EMBL" id="VAW88355.1"/>
    </source>
</evidence>
<dbReference type="Gene3D" id="2.60.40.10">
    <property type="entry name" value="Immunoglobulins"/>
    <property type="match status" value="5"/>
</dbReference>
<dbReference type="GO" id="GO:0031410">
    <property type="term" value="C:cytoplasmic vesicle"/>
    <property type="evidence" value="ECO:0007669"/>
    <property type="project" value="TreeGrafter"/>
</dbReference>
<sequence length="496" mass="51689">MNMILNIFFLILIVLLLPACGENTTGNTNASPIVNATIDANAAVGIEMSLSATAIDPDGDMLQYSWSIIVAPVGSTATLTNADQPKSTFTPDIEGDYSIQLTVDDGANTITQTGTVQAALGNIAPTARIADLSGATLNSTVQLDGTASSDPNNNTLSYRWRFLSRPTDSQAAFNNANAAQPSFTADVSGDYRVQLIVNDGEFDSTPATATVTVSGGNGNASPIVDTTIDTSIAVGVQASLTATATDPDGDILQYLWSITSTPMGSTATLANADRPVSTFTPDLKGNYRVKVVVSDGTNEVTRAATIQATQGNMAPTANITNLPVVALNSTVQLDGSNSTDPNSNTLSYRWTFLSRPAGSQASFNNANVAKPTFTADLGGDYQVQLIVNDGEFDSPPVTATVVASNFSITVSWPSNTDNPTGYTVYVGTDFDTSNQLVKILVRDATDWDPTAPSVEFGGDTLLNALPVSATQACFVVRAYNGVGLSAPSTVSCKQLP</sequence>
<dbReference type="SMART" id="SM00089">
    <property type="entry name" value="PKD"/>
    <property type="match status" value="4"/>
</dbReference>
<accession>A0A3B0Z4M0</accession>
<dbReference type="InterPro" id="IPR000601">
    <property type="entry name" value="PKD_dom"/>
</dbReference>
<dbReference type="InterPro" id="IPR022409">
    <property type="entry name" value="PKD/Chitinase_dom"/>
</dbReference>
<dbReference type="InterPro" id="IPR036116">
    <property type="entry name" value="FN3_sf"/>
</dbReference>
<dbReference type="GO" id="GO:0001764">
    <property type="term" value="P:neuron migration"/>
    <property type="evidence" value="ECO:0007669"/>
    <property type="project" value="TreeGrafter"/>
</dbReference>
<dbReference type="InterPro" id="IPR029865">
    <property type="entry name" value="KIAA0319-like"/>
</dbReference>
<feature type="domain" description="PKD/Chitinase" evidence="1">
    <location>
        <begin position="217"/>
        <end position="311"/>
    </location>
</feature>